<sequence>MHSSVLNAASLLLGTRLAAAEFLYVSSYDGNVTTLDLTSAAGVDNPLVLKTVSTSQGCGENPSWLQLDHANSVLYCVDEGFDTGGSLSSLRTNNDGSLTSLDTAATIVSPVSAVLFGTNGLAMAHYDNAFTTWNIANLSKLENVQTVTFTGKGPNPDRQEGPHPHQAVLDPTGKFLVVPDLGTDQLHLYSFDPKSLKTAALAPVKVPAGYGPRHIAFASRGDRTFAYLRCEMADAIIGYQVTYNRGIQFKQLLSKKTHRKRSANKRDEDAGPEGSEIVVSVSAFNLSSAHSLPASVGDLNLEIPAFGVNGTIKSDPLVNYAIKDDGSLAFLQNVPAGGDLPRQFSINKAGTRVAVGLQNDHQVVVIERDPKTGKLGKFVAYAKISGEVTSVVFNE</sequence>
<gene>
    <name evidence="1" type="ORF">NQ176_g7183</name>
</gene>
<comment type="caution">
    <text evidence="1">The sequence shown here is derived from an EMBL/GenBank/DDBJ whole genome shotgun (WGS) entry which is preliminary data.</text>
</comment>
<evidence type="ECO:0000313" key="2">
    <source>
        <dbReference type="Proteomes" id="UP001143910"/>
    </source>
</evidence>
<dbReference type="Proteomes" id="UP001143910">
    <property type="component" value="Unassembled WGS sequence"/>
</dbReference>
<keyword evidence="2" id="KW-1185">Reference proteome</keyword>
<organism evidence="1 2">
    <name type="scientific">Zarea fungicola</name>
    <dbReference type="NCBI Taxonomy" id="93591"/>
    <lineage>
        <taxon>Eukaryota</taxon>
        <taxon>Fungi</taxon>
        <taxon>Dikarya</taxon>
        <taxon>Ascomycota</taxon>
        <taxon>Pezizomycotina</taxon>
        <taxon>Sordariomycetes</taxon>
        <taxon>Hypocreomycetidae</taxon>
        <taxon>Hypocreales</taxon>
        <taxon>Cordycipitaceae</taxon>
        <taxon>Zarea</taxon>
    </lineage>
</organism>
<dbReference type="EMBL" id="JANJQO010001157">
    <property type="protein sequence ID" value="KAJ2972399.1"/>
    <property type="molecule type" value="Genomic_DNA"/>
</dbReference>
<accession>A0ACC1N1S0</accession>
<protein>
    <submittedName>
        <fullName evidence="1">Uncharacterized protein</fullName>
    </submittedName>
</protein>
<name>A0ACC1N1S0_9HYPO</name>
<proteinExistence type="predicted"/>
<evidence type="ECO:0000313" key="1">
    <source>
        <dbReference type="EMBL" id="KAJ2972399.1"/>
    </source>
</evidence>
<reference evidence="1" key="1">
    <citation type="submission" date="2022-08" db="EMBL/GenBank/DDBJ databases">
        <title>Genome Sequence of Lecanicillium fungicola.</title>
        <authorList>
            <person name="Buettner E."/>
        </authorList>
    </citation>
    <scope>NUCLEOTIDE SEQUENCE</scope>
    <source>
        <strain evidence="1">Babe33</strain>
    </source>
</reference>